<keyword evidence="2" id="KW-0472">Membrane</keyword>
<evidence type="ECO:0000256" key="2">
    <source>
        <dbReference type="SAM" id="Phobius"/>
    </source>
</evidence>
<evidence type="ECO:0000256" key="1">
    <source>
        <dbReference type="SAM" id="MobiDB-lite"/>
    </source>
</evidence>
<protein>
    <submittedName>
        <fullName evidence="3">DNA-directed RNA polymerase</fullName>
    </submittedName>
</protein>
<feature type="region of interest" description="Disordered" evidence="1">
    <location>
        <begin position="40"/>
        <end position="61"/>
    </location>
</feature>
<dbReference type="GO" id="GO:0000428">
    <property type="term" value="C:DNA-directed RNA polymerase complex"/>
    <property type="evidence" value="ECO:0007669"/>
    <property type="project" value="UniProtKB-KW"/>
</dbReference>
<keyword evidence="2" id="KW-1133">Transmembrane helix</keyword>
<keyword evidence="2" id="KW-0812">Transmembrane</keyword>
<evidence type="ECO:0000313" key="3">
    <source>
        <dbReference type="EMBL" id="DAD81404.1"/>
    </source>
</evidence>
<organism evidence="3">
    <name type="scientific">Podoviridae sp. ctqve24</name>
    <dbReference type="NCBI Taxonomy" id="2826580"/>
    <lineage>
        <taxon>Viruses</taxon>
        <taxon>Duplodnaviria</taxon>
        <taxon>Heunggongvirae</taxon>
        <taxon>Uroviricota</taxon>
        <taxon>Caudoviricetes</taxon>
    </lineage>
</organism>
<proteinExistence type="predicted"/>
<dbReference type="EMBL" id="BK014901">
    <property type="protein sequence ID" value="DAD81404.1"/>
    <property type="molecule type" value="Genomic_DNA"/>
</dbReference>
<sequence>MEEQKYICPSCGGLVDYGSKFCPHCRYEFGEWVAQADANQNSLPGDDSVDNGNAEPEDKTSKTSPFSLIAVVAVIVAAIGGAVYWFMHDDTEKIVAEAIKTGNMAPVFELYRSAPDADKPQIAYDIADAAFEITLKEVDGNDNRQFLQTLYEAVNNDKNANLHIEAGGRDEYMSPFIALVKYAYVQSTLEKMVNETKADIENYLPANKGINADTLNPREVKNIYAWVDHPLDGGYVLYGTQRLFFETFPNFRNCLGVLYLPNGADGSELPGYAYNTDVLQIGTTTLTWQNGRVQDVPEYLAIDPQFKELLWKNNTLKDVYKPLDIVQQDLKTMHENLGIIKKHYKYATPNLNFDGLNFNSTEDEFYSKAPIQSQKGKGTIHISNVFANGVVVDFMPYFNYQVQDSVSVIESFTGSFSNGIKIGDNQNQVAQKMQPYYQLSAQPDWLNYLMPNGQIYSFGFFEGKLYQVNVREAPDWKN</sequence>
<name>A0A8S5MGR8_9CAUD</name>
<accession>A0A8S5MGR8</accession>
<keyword evidence="3" id="KW-0804">Transcription</keyword>
<keyword evidence="3" id="KW-0240">DNA-directed RNA polymerase</keyword>
<feature type="transmembrane region" description="Helical" evidence="2">
    <location>
        <begin position="66"/>
        <end position="87"/>
    </location>
</feature>
<reference evidence="3" key="1">
    <citation type="journal article" date="2021" name="Proc. Natl. Acad. Sci. U.S.A.">
        <title>A Catalog of Tens of Thousands of Viruses from Human Metagenomes Reveals Hidden Associations with Chronic Diseases.</title>
        <authorList>
            <person name="Tisza M.J."/>
            <person name="Buck C.B."/>
        </authorList>
    </citation>
    <scope>NUCLEOTIDE SEQUENCE</scope>
    <source>
        <strain evidence="3">Ctqve24</strain>
    </source>
</reference>